<reference evidence="1" key="1">
    <citation type="submission" date="2024-12" db="EMBL/GenBank/DDBJ databases">
        <title>Comparative genomics and development of molecular markers within Purpureocillium lilacinum and among Purpureocillium species.</title>
        <authorList>
            <person name="Yeh Z.-Y."/>
            <person name="Ni N.-T."/>
            <person name="Lo P.-H."/>
            <person name="Mushyakhwo K."/>
            <person name="Lin C.-F."/>
            <person name="Nai Y.-S."/>
        </authorList>
    </citation>
    <scope>NUCLEOTIDE SEQUENCE</scope>
    <source>
        <strain evidence="1">NCHU-NPUST-175</strain>
    </source>
</reference>
<keyword evidence="2" id="KW-1185">Reference proteome</keyword>
<organism evidence="1 2">
    <name type="scientific">Purpureocillium lilacinum</name>
    <name type="common">Paecilomyces lilacinus</name>
    <dbReference type="NCBI Taxonomy" id="33203"/>
    <lineage>
        <taxon>Eukaryota</taxon>
        <taxon>Fungi</taxon>
        <taxon>Dikarya</taxon>
        <taxon>Ascomycota</taxon>
        <taxon>Pezizomycotina</taxon>
        <taxon>Sordariomycetes</taxon>
        <taxon>Hypocreomycetidae</taxon>
        <taxon>Hypocreales</taxon>
        <taxon>Ophiocordycipitaceae</taxon>
        <taxon>Purpureocillium</taxon>
    </lineage>
</organism>
<proteinExistence type="predicted"/>
<comment type="caution">
    <text evidence="1">The sequence shown here is derived from an EMBL/GenBank/DDBJ whole genome shotgun (WGS) entry which is preliminary data.</text>
</comment>
<gene>
    <name evidence="1" type="ORF">ACCO45_010969</name>
</gene>
<dbReference type="EMBL" id="JBGNUJ010000010">
    <property type="protein sequence ID" value="KAL3955406.1"/>
    <property type="molecule type" value="Genomic_DNA"/>
</dbReference>
<dbReference type="Proteomes" id="UP001638806">
    <property type="component" value="Unassembled WGS sequence"/>
</dbReference>
<evidence type="ECO:0000313" key="1">
    <source>
        <dbReference type="EMBL" id="KAL3955406.1"/>
    </source>
</evidence>
<sequence length="427" mass="46998">MESAHTFTYKKVKKHRAQKEAEREAKDEAQRHANEVKDSDDILDERASRQDHDKNAHRHKDKHHRHHGEHQQSSASPVLDPDDESFLEELLAGADGPAPPLPPRTYLAEFDWPSDNEAAASSSEGREEVGEASQPHKKGGADKTAAAEKKPNRLSLLFTRHKKTEQGLEPEKDVSPAEGERETKDLSRVLDRLNLSAKNNKVISSTDSSEVLQKFTQVFKDLVNGVPTAYDDLAKLVEDRDGTLSKGFDKLPSSLKKLVTQLPEKITQSLGPEILAAAAGSQGIKAEAEGGIKGTAKKILLPHNITELVTKPGAIVGMLRAIVEVLKTRWPAFIGMNVIWSVALSLLLFVLWYCHKRGREVRLEREKSESAIDGSDRIEELPDDPALPAPETRVADADAEVAALASAPRPTRSPAADRREASPSRRS</sequence>
<name>A0ACC4DIY8_PURLI</name>
<protein>
    <submittedName>
        <fullName evidence="1">Uncharacterized protein</fullName>
    </submittedName>
</protein>
<evidence type="ECO:0000313" key="2">
    <source>
        <dbReference type="Proteomes" id="UP001638806"/>
    </source>
</evidence>
<accession>A0ACC4DIY8</accession>